<name>A0A9X1L330_9FLAO</name>
<accession>A0A9X1L330</accession>
<organism evidence="2 3">
    <name type="scientific">Neotamlana laminarinivorans</name>
    <dbReference type="NCBI Taxonomy" id="2883124"/>
    <lineage>
        <taxon>Bacteria</taxon>
        <taxon>Pseudomonadati</taxon>
        <taxon>Bacteroidota</taxon>
        <taxon>Flavobacteriia</taxon>
        <taxon>Flavobacteriales</taxon>
        <taxon>Flavobacteriaceae</taxon>
        <taxon>Neotamlana</taxon>
    </lineage>
</organism>
<dbReference type="AlphaFoldDB" id="A0A9X1L330"/>
<evidence type="ECO:0000313" key="2">
    <source>
        <dbReference type="EMBL" id="MCB4798239.1"/>
    </source>
</evidence>
<sequence>MQNKRIFASILFVLISLVCLGQKTPPPPSTPAPGPGFILPIDGGVLLGAFFAIIYGVKKMVFNKK</sequence>
<proteinExistence type="predicted"/>
<evidence type="ECO:0000256" key="1">
    <source>
        <dbReference type="SAM" id="Phobius"/>
    </source>
</evidence>
<dbReference type="EMBL" id="JAJAPW010000002">
    <property type="protein sequence ID" value="MCB4798239.1"/>
    <property type="molecule type" value="Genomic_DNA"/>
</dbReference>
<keyword evidence="1" id="KW-1133">Transmembrane helix</keyword>
<keyword evidence="1" id="KW-0472">Membrane</keyword>
<keyword evidence="1" id="KW-0812">Transmembrane</keyword>
<reference evidence="2" key="1">
    <citation type="submission" date="2021-10" db="EMBL/GenBank/DDBJ databases">
        <title>Tamlana sargassums sp. nov., and Tamlana laminarinivorans sp. nov., two new bacteria isolated from the brown alga.</title>
        <authorList>
            <person name="Li J."/>
        </authorList>
    </citation>
    <scope>NUCLEOTIDE SEQUENCE</scope>
    <source>
        <strain evidence="2">PT2-4</strain>
    </source>
</reference>
<comment type="caution">
    <text evidence="2">The sequence shown here is derived from an EMBL/GenBank/DDBJ whole genome shotgun (WGS) entry which is preliminary data.</text>
</comment>
<gene>
    <name evidence="2" type="ORF">LG649_05255</name>
</gene>
<feature type="transmembrane region" description="Helical" evidence="1">
    <location>
        <begin position="37"/>
        <end position="57"/>
    </location>
</feature>
<evidence type="ECO:0000313" key="3">
    <source>
        <dbReference type="Proteomes" id="UP001139199"/>
    </source>
</evidence>
<dbReference type="NCBIfam" id="NF046080">
    <property type="entry name" value="PID_CTERM"/>
    <property type="match status" value="1"/>
</dbReference>
<dbReference type="InterPro" id="IPR058207">
    <property type="entry name" value="PID_CTERM"/>
</dbReference>
<keyword evidence="3" id="KW-1185">Reference proteome</keyword>
<dbReference type="Proteomes" id="UP001139199">
    <property type="component" value="Unassembled WGS sequence"/>
</dbReference>
<dbReference type="RefSeq" id="WP_226541857.1">
    <property type="nucleotide sequence ID" value="NZ_JAJAPW010000002.1"/>
</dbReference>
<protein>
    <submittedName>
        <fullName evidence="2">Uncharacterized protein</fullName>
    </submittedName>
</protein>